<dbReference type="RefSeq" id="WP_126163992.1">
    <property type="nucleotide sequence ID" value="NZ_RQPJ01000021.1"/>
</dbReference>
<organism evidence="3 4">
    <name type="scientific">Arenibacter aquaticus</name>
    <dbReference type="NCBI Taxonomy" id="2489054"/>
    <lineage>
        <taxon>Bacteria</taxon>
        <taxon>Pseudomonadati</taxon>
        <taxon>Bacteroidota</taxon>
        <taxon>Flavobacteriia</taxon>
        <taxon>Flavobacteriales</taxon>
        <taxon>Flavobacteriaceae</taxon>
        <taxon>Arenibacter</taxon>
    </lineage>
</organism>
<gene>
    <name evidence="3" type="ORF">EHW67_19195</name>
</gene>
<sequence length="201" mass="23375">MKRILILFAHPKFEQSKTNKALVCKVINREGVTFHDLYEHYPDFNIDVLREKKLLQQHDIVIWHHPFYWYNCPPLMKQWIDVVLEFGWAYGPDGNALKNKKCLNVITTGGSRELYCSEGNNHYSVNEFLRPFEQTARLCGMEYLPPFAVMGTHGISQPQLQRHAEQYDLLIWSLKTDAGFGALSDCSFLNDTPLLNKKNKL</sequence>
<dbReference type="Pfam" id="PF02525">
    <property type="entry name" value="Flavodoxin_2"/>
    <property type="match status" value="1"/>
</dbReference>
<dbReference type="GO" id="GO:0003955">
    <property type="term" value="F:NAD(P)H dehydrogenase (quinone) activity"/>
    <property type="evidence" value="ECO:0007669"/>
    <property type="project" value="TreeGrafter"/>
</dbReference>
<dbReference type="InterPro" id="IPR046980">
    <property type="entry name" value="KefG/KefF"/>
</dbReference>
<evidence type="ECO:0000259" key="2">
    <source>
        <dbReference type="Pfam" id="PF02525"/>
    </source>
</evidence>
<dbReference type="PANTHER" id="PTHR47307">
    <property type="entry name" value="GLUTATHIONE-REGULATED POTASSIUM-EFFLUX SYSTEM ANCILLARY PROTEIN KEFG"/>
    <property type="match status" value="1"/>
</dbReference>
<evidence type="ECO:0000313" key="3">
    <source>
        <dbReference type="EMBL" id="RTE52306.1"/>
    </source>
</evidence>
<evidence type="ECO:0000256" key="1">
    <source>
        <dbReference type="ARBA" id="ARBA00023002"/>
    </source>
</evidence>
<keyword evidence="4" id="KW-1185">Reference proteome</keyword>
<keyword evidence="1" id="KW-0560">Oxidoreductase</keyword>
<reference evidence="3 4" key="1">
    <citation type="submission" date="2018-11" db="EMBL/GenBank/DDBJ databases">
        <title>Arenibacter aquaticus sp.nov., a marine bacterium isolated from surface seawater in the South China Sea.</title>
        <authorList>
            <person name="Guo J."/>
            <person name="Sun J."/>
        </authorList>
    </citation>
    <scope>NUCLEOTIDE SEQUENCE [LARGE SCALE GENOMIC DNA]</scope>
    <source>
        <strain evidence="3 4">GUO666</strain>
    </source>
</reference>
<dbReference type="EMBL" id="RQPJ01000021">
    <property type="protein sequence ID" value="RTE52306.1"/>
    <property type="molecule type" value="Genomic_DNA"/>
</dbReference>
<protein>
    <submittedName>
        <fullName evidence="3">NAD(P)H oxidoreductase</fullName>
    </submittedName>
</protein>
<dbReference type="GO" id="GO:0009055">
    <property type="term" value="F:electron transfer activity"/>
    <property type="evidence" value="ECO:0007669"/>
    <property type="project" value="TreeGrafter"/>
</dbReference>
<dbReference type="PANTHER" id="PTHR47307:SF1">
    <property type="entry name" value="GLUTATHIONE-REGULATED POTASSIUM-EFFLUX SYSTEM ANCILLARY PROTEIN KEFG"/>
    <property type="match status" value="1"/>
</dbReference>
<dbReference type="SUPFAM" id="SSF52218">
    <property type="entry name" value="Flavoproteins"/>
    <property type="match status" value="1"/>
</dbReference>
<evidence type="ECO:0000313" key="4">
    <source>
        <dbReference type="Proteomes" id="UP000267585"/>
    </source>
</evidence>
<dbReference type="Proteomes" id="UP000267585">
    <property type="component" value="Unassembled WGS sequence"/>
</dbReference>
<comment type="caution">
    <text evidence="3">The sequence shown here is derived from an EMBL/GenBank/DDBJ whole genome shotgun (WGS) entry which is preliminary data.</text>
</comment>
<dbReference type="OrthoDB" id="652200at2"/>
<dbReference type="InterPro" id="IPR003680">
    <property type="entry name" value="Flavodoxin_fold"/>
</dbReference>
<dbReference type="AlphaFoldDB" id="A0A430K067"/>
<dbReference type="InterPro" id="IPR029039">
    <property type="entry name" value="Flavoprotein-like_sf"/>
</dbReference>
<proteinExistence type="predicted"/>
<dbReference type="GO" id="GO:0010181">
    <property type="term" value="F:FMN binding"/>
    <property type="evidence" value="ECO:0007669"/>
    <property type="project" value="TreeGrafter"/>
</dbReference>
<dbReference type="Gene3D" id="3.40.50.360">
    <property type="match status" value="1"/>
</dbReference>
<feature type="domain" description="Flavodoxin-like fold" evidence="2">
    <location>
        <begin position="2"/>
        <end position="168"/>
    </location>
</feature>
<name>A0A430K067_9FLAO</name>
<accession>A0A430K067</accession>